<keyword evidence="4" id="KW-0547">Nucleotide-binding</keyword>
<gene>
    <name evidence="14" type="ORF">OFUS_LOCUS24317</name>
</gene>
<evidence type="ECO:0000256" key="4">
    <source>
        <dbReference type="ARBA" id="ARBA00022741"/>
    </source>
</evidence>
<keyword evidence="5" id="KW-0863">Zinc-finger</keyword>
<organism evidence="14 15">
    <name type="scientific">Owenia fusiformis</name>
    <name type="common">Polychaete worm</name>
    <dbReference type="NCBI Taxonomy" id="6347"/>
    <lineage>
        <taxon>Eukaryota</taxon>
        <taxon>Metazoa</taxon>
        <taxon>Spiralia</taxon>
        <taxon>Lophotrochozoa</taxon>
        <taxon>Annelida</taxon>
        <taxon>Polychaeta</taxon>
        <taxon>Sedentaria</taxon>
        <taxon>Canalipalpata</taxon>
        <taxon>Sabellida</taxon>
        <taxon>Oweniida</taxon>
        <taxon>Oweniidae</taxon>
        <taxon>Owenia</taxon>
    </lineage>
</organism>
<dbReference type="PROSITE" id="PS51192">
    <property type="entry name" value="HELICASE_ATP_BIND_1"/>
    <property type="match status" value="1"/>
</dbReference>
<reference evidence="14" key="1">
    <citation type="submission" date="2022-03" db="EMBL/GenBank/DDBJ databases">
        <authorList>
            <person name="Martin C."/>
        </authorList>
    </citation>
    <scope>NUCLEOTIDE SEQUENCE</scope>
</reference>
<dbReference type="Pfam" id="PF00271">
    <property type="entry name" value="Helicase_C"/>
    <property type="match status" value="1"/>
</dbReference>
<dbReference type="Gene3D" id="3.40.50.300">
    <property type="entry name" value="P-loop containing nucleotide triphosphate hydrolases"/>
    <property type="match status" value="2"/>
</dbReference>
<dbReference type="EMBL" id="CAIIXF020000012">
    <property type="protein sequence ID" value="CAH1800432.1"/>
    <property type="molecule type" value="Genomic_DNA"/>
</dbReference>
<evidence type="ECO:0000256" key="5">
    <source>
        <dbReference type="ARBA" id="ARBA00022771"/>
    </source>
</evidence>
<dbReference type="CDD" id="cd17917">
    <property type="entry name" value="DEXHc_RHA-like"/>
    <property type="match status" value="1"/>
</dbReference>
<feature type="compositionally biased region" description="Basic and acidic residues" evidence="13">
    <location>
        <begin position="41"/>
        <end position="51"/>
    </location>
</feature>
<dbReference type="SUPFAM" id="SSF54928">
    <property type="entry name" value="RNA-binding domain, RBD"/>
    <property type="match status" value="2"/>
</dbReference>
<evidence type="ECO:0000256" key="1">
    <source>
        <dbReference type="ARBA" id="ARBA00022679"/>
    </source>
</evidence>
<dbReference type="PROSITE" id="PS50089">
    <property type="entry name" value="ZF_RING_2"/>
    <property type="match status" value="1"/>
</dbReference>
<dbReference type="InterPro" id="IPR007502">
    <property type="entry name" value="Helicase-assoc_dom"/>
</dbReference>
<keyword evidence="8" id="KW-0347">Helicase</keyword>
<dbReference type="PROSITE" id="PS51873">
    <property type="entry name" value="TRIAD"/>
    <property type="match status" value="1"/>
</dbReference>
<dbReference type="CDD" id="cd00590">
    <property type="entry name" value="RRM_SF"/>
    <property type="match status" value="1"/>
</dbReference>
<feature type="compositionally biased region" description="Polar residues" evidence="13">
    <location>
        <begin position="1"/>
        <end position="18"/>
    </location>
</feature>
<sequence length="1942" mass="222322">MQHGVTKNANCKSTSSKESLIKHPRGRGYSKNPNQTRSKVKQIDLPKKDENMTQSCKDFLQKHRHGDQEKDEVMGCKTPENLDCKPIASTGEKITKKRRDRRKEEVLYSALDETSEKTKMSDHSNLKGEILYLLPSESSQDDVHTMNDRVSDKEQSEKERDSPSRGPHVEVDGTFTKSKTNKKRRRKKHFSKSKEHRSASKDKDVLHNSDEITNSETLYTVIDMAKDELIEGEESEVGIPKTKKNLTDVIQTNIKLEIYEEIRQNSKLMIKRYIESKMADDDTLPDHEIISQSVSDITTLLLRFRSHNQAKKAAIMLNRINKTKPFCKATVIQPRVDEEKEKLMSKKAMVKGNIESKSKLILEKHNQKIAKQEEDFDEILKLCETYNDLSYELFEKTQLEKEAVVHKTEELIRQREEFENKIEKISQNARNAKTFKELEEIEKSFGFERSKMFASLPIFGFRQEITQHVSNNQVTVLLGETGSGKSTQLVQFMAEMNSFNGTIVCTQPRKVAATSLAERVAEEHSSRVGDEIGYRVGMRRRTSKNTRVIFMTDHTLLNEFFNDPEIKKYNCVIIDEAHERSIYSDLLIGMLKRCLPKRPDLRVIITSATIDPAIFTNYFSDCPVINIPGRTYPVDVEWCETESQNTSEIVKDTIRKTAELHHTYHTDPSGDILVFLPTPMDTEQACEILHRYIGKKESFECFPFHGKLQPDEQSKVFKPVEKDGVRKIIFATNSAETSLTIVGVKYVVDSGLVKEKRFDPKRNMSSLDVVMINKSSANQRKGRAGRTQSGKCYRMYSEEDYNNMEENDTPEILRVNLGLTILQLLDLGIEDPMNFDFIQPPSKDATKTAYESLCILGLIKEREITESGRKVSKLNLEPRLGLLTLMGIEQGVGMEALSIAASMTVSGSIFFRTGTNEEKEKADMKKMPFCDDMGDLITNLNVFREWMAEPEKKKTGWCMKNSISAKAMRMTRDSVKELRDVLEKDLSIQVEYSFNDDTAASMAKLKMILQDCYKQNVCIFSGHDKLGYYSPALEQYVKVHPGSSLRMQGLQPKWLVFVQHLKTSQDFIVDLTPVDESWVEKCIESGSLTYNFEELKECVLEPETMVNLSKTVAFKLCGKAFTTLHKLEDDIKEKINDSHFTIDLSIDDGNIKIFAKRQHIEVARGVIQEAIDNIKEPLKKETREVQLKRENNGVRAILSAGGTVEHILMPTESHTVLIRFERNEKESVEDTNKGSISDNQAKVNAAQSEEDIKKRFETYGKILKCYKFPNQRYQNWGKLTYQDHEEAKNAIEGTKNDAIRAVPERKNALVPLSGKYRVKLKWLRRPKQKYAFVMFSSIDDAQMAVRHIRELHINGQRLRLSPTKNAKRNCEVYVSNVAPDVTEDKIKQDLKSRSEELDLDIQIIRVQIPRVRAFETTEGKIDEYREILERHIERYVKKDRFRVDIIKPRDVDFEARAYVEFEDALDGQETVEKLQNSQVLIDAEPVTFESGIRCVIPVPAAIYRVTKEEAEMHIASLKEYTANIAIKVDKNLKQNNKVVKVEISSLKVKDIALAHSVLSECFRGSEIDCSRMEILQNLLSEEGYEFLKNDVSNHEYLHVEVDKRRQCVGLHGSSKHISKAQRKVNDYLDEIEKGQSQVHTKLIPIGRSRPKGFLKALVKNFGSDLQGLKETSQAESLKLNVVKKNLEVKGDSDVFECVESAINKICSDLLEQQGDGDSTEKDCAACYSSADKLYRLEYCGHPYCKDCIKTHISVMIKDRRFPIQCIECEGPLVYKDFLNMLGRGTGQEEKFVQSAVSAYIAKHTDTVRHCLTPGCNSVYKVTKEGGVFQCPECNNVLCTTCHIIPYHSGMTCAMYQSMKTDPDYELQRYIDEDPENRKRCPKCRTLIEKNKGCNHVACSNCHSHLCWLCLEVCSSSTSCYDHLDRIHGGIFDNENDLIYEYD</sequence>
<comment type="similarity">
    <text evidence="11">Belongs to the DEAD box helicase family. DEAH subfamily. PRP16 sub-subfamily.</text>
</comment>
<evidence type="ECO:0000256" key="7">
    <source>
        <dbReference type="ARBA" id="ARBA00022801"/>
    </source>
</evidence>
<dbReference type="InterPro" id="IPR002867">
    <property type="entry name" value="IBR_dom"/>
</dbReference>
<dbReference type="SMART" id="SM00847">
    <property type="entry name" value="HA2"/>
    <property type="match status" value="1"/>
</dbReference>
<accession>A0A8J1UY40</accession>
<dbReference type="PANTHER" id="PTHR18934:SF91">
    <property type="entry name" value="PRE-MRNA-SPLICING FACTOR ATP-DEPENDENT RNA HELICASE PRP16"/>
    <property type="match status" value="1"/>
</dbReference>
<dbReference type="GO" id="GO:0016787">
    <property type="term" value="F:hydrolase activity"/>
    <property type="evidence" value="ECO:0007669"/>
    <property type="project" value="UniProtKB-KW"/>
</dbReference>
<dbReference type="Proteomes" id="UP000749559">
    <property type="component" value="Unassembled WGS sequence"/>
</dbReference>
<evidence type="ECO:0000256" key="8">
    <source>
        <dbReference type="ARBA" id="ARBA00022806"/>
    </source>
</evidence>
<dbReference type="SUPFAM" id="SSF52540">
    <property type="entry name" value="P-loop containing nucleoside triphosphate hydrolases"/>
    <property type="match status" value="1"/>
</dbReference>
<keyword evidence="6" id="KW-0833">Ubl conjugation pathway</keyword>
<evidence type="ECO:0000256" key="13">
    <source>
        <dbReference type="SAM" id="MobiDB-lite"/>
    </source>
</evidence>
<dbReference type="Gene3D" id="3.30.70.330">
    <property type="match status" value="1"/>
</dbReference>
<dbReference type="Pfam" id="PF00270">
    <property type="entry name" value="DEAD"/>
    <property type="match status" value="1"/>
</dbReference>
<dbReference type="InterPro" id="IPR014001">
    <property type="entry name" value="Helicase_ATP-bd"/>
</dbReference>
<dbReference type="InterPro" id="IPR017907">
    <property type="entry name" value="Znf_RING_CS"/>
</dbReference>
<evidence type="ECO:0000313" key="15">
    <source>
        <dbReference type="Proteomes" id="UP000749559"/>
    </source>
</evidence>
<dbReference type="GO" id="GO:0016740">
    <property type="term" value="F:transferase activity"/>
    <property type="evidence" value="ECO:0007669"/>
    <property type="project" value="UniProtKB-KW"/>
</dbReference>
<keyword evidence="10" id="KW-0067">ATP-binding</keyword>
<keyword evidence="12" id="KW-0175">Coiled coil</keyword>
<dbReference type="GO" id="GO:0005524">
    <property type="term" value="F:ATP binding"/>
    <property type="evidence" value="ECO:0007669"/>
    <property type="project" value="UniProtKB-KW"/>
</dbReference>
<evidence type="ECO:0000256" key="9">
    <source>
        <dbReference type="ARBA" id="ARBA00022833"/>
    </source>
</evidence>
<dbReference type="InterPro" id="IPR012677">
    <property type="entry name" value="Nucleotide-bd_a/b_plait_sf"/>
</dbReference>
<feature type="region of interest" description="Disordered" evidence="13">
    <location>
        <begin position="131"/>
        <end position="209"/>
    </location>
</feature>
<keyword evidence="1" id="KW-0808">Transferase</keyword>
<feature type="region of interest" description="Disordered" evidence="13">
    <location>
        <begin position="1"/>
        <end position="106"/>
    </location>
</feature>
<feature type="compositionally biased region" description="Basic and acidic residues" evidence="13">
    <location>
        <begin position="192"/>
        <end position="209"/>
    </location>
</feature>
<dbReference type="CDD" id="cd20335">
    <property type="entry name" value="BRcat_RBR"/>
    <property type="match status" value="1"/>
</dbReference>
<dbReference type="Gene3D" id="1.10.10.2130">
    <property type="entry name" value="DEAH helicase family, winged-helix domain"/>
    <property type="match status" value="1"/>
</dbReference>
<dbReference type="Pfam" id="PF01485">
    <property type="entry name" value="IBR"/>
    <property type="match status" value="1"/>
</dbReference>
<comment type="caution">
    <text evidence="14">The sequence shown here is derived from an EMBL/GenBank/DDBJ whole genome shotgun (WGS) entry which is preliminary data.</text>
</comment>
<evidence type="ECO:0000256" key="12">
    <source>
        <dbReference type="SAM" id="Coils"/>
    </source>
</evidence>
<dbReference type="InterPro" id="IPR013083">
    <property type="entry name" value="Znf_RING/FYVE/PHD"/>
</dbReference>
<dbReference type="Pfam" id="PF22191">
    <property type="entry name" value="IBR_1"/>
    <property type="match status" value="1"/>
</dbReference>
<keyword evidence="7" id="KW-0378">Hydrolase</keyword>
<protein>
    <submittedName>
        <fullName evidence="14">Uncharacterized protein</fullName>
    </submittedName>
</protein>
<keyword evidence="3" id="KW-0677">Repeat</keyword>
<dbReference type="InterPro" id="IPR035979">
    <property type="entry name" value="RBD_domain_sf"/>
</dbReference>
<feature type="coiled-coil region" evidence="12">
    <location>
        <begin position="362"/>
        <end position="435"/>
    </location>
</feature>
<dbReference type="GO" id="GO:0003723">
    <property type="term" value="F:RNA binding"/>
    <property type="evidence" value="ECO:0007669"/>
    <property type="project" value="TreeGrafter"/>
</dbReference>
<evidence type="ECO:0000256" key="10">
    <source>
        <dbReference type="ARBA" id="ARBA00022840"/>
    </source>
</evidence>
<dbReference type="GO" id="GO:0008270">
    <property type="term" value="F:zinc ion binding"/>
    <property type="evidence" value="ECO:0007669"/>
    <property type="project" value="UniProtKB-KW"/>
</dbReference>
<evidence type="ECO:0000256" key="6">
    <source>
        <dbReference type="ARBA" id="ARBA00022786"/>
    </source>
</evidence>
<dbReference type="CDD" id="cd22585">
    <property type="entry name" value="Rcat_RBR_DEAH12-like"/>
    <property type="match status" value="1"/>
</dbReference>
<name>A0A8J1UY40_OWEFU</name>
<keyword evidence="2" id="KW-0479">Metal-binding</keyword>
<proteinExistence type="inferred from homology"/>
<keyword evidence="15" id="KW-1185">Reference proteome</keyword>
<dbReference type="Gene3D" id="1.20.120.1750">
    <property type="match status" value="1"/>
</dbReference>
<evidence type="ECO:0000256" key="2">
    <source>
        <dbReference type="ARBA" id="ARBA00022723"/>
    </source>
</evidence>
<keyword evidence="9" id="KW-0862">Zinc</keyword>
<dbReference type="InterPro" id="IPR042035">
    <property type="entry name" value="DEAH_win-hel_dom"/>
</dbReference>
<dbReference type="InterPro" id="IPR056245">
    <property type="entry name" value="KH_DEAH11/12"/>
</dbReference>
<dbReference type="SMART" id="SM00647">
    <property type="entry name" value="IBR"/>
    <property type="match status" value="2"/>
</dbReference>
<dbReference type="CDD" id="cd18791">
    <property type="entry name" value="SF2_C_RHA"/>
    <property type="match status" value="1"/>
</dbReference>
<dbReference type="InterPro" id="IPR011709">
    <property type="entry name" value="DEAD-box_helicase_OB_fold"/>
</dbReference>
<dbReference type="PROSITE" id="PS00518">
    <property type="entry name" value="ZF_RING_1"/>
    <property type="match status" value="1"/>
</dbReference>
<dbReference type="SUPFAM" id="SSF57850">
    <property type="entry name" value="RING/U-box"/>
    <property type="match status" value="3"/>
</dbReference>
<feature type="compositionally biased region" description="Basic and acidic residues" evidence="13">
    <location>
        <begin position="141"/>
        <end position="171"/>
    </location>
</feature>
<dbReference type="GO" id="GO:0034458">
    <property type="term" value="F:3'-5' RNA helicase activity"/>
    <property type="evidence" value="ECO:0007669"/>
    <property type="project" value="TreeGrafter"/>
</dbReference>
<dbReference type="OrthoDB" id="10009520at2759"/>
<dbReference type="Pfam" id="PF07717">
    <property type="entry name" value="OB_NTP_bind"/>
    <property type="match status" value="1"/>
</dbReference>
<dbReference type="InterPro" id="IPR011545">
    <property type="entry name" value="DEAD/DEAH_box_helicase_dom"/>
</dbReference>
<dbReference type="InterPro" id="IPR027417">
    <property type="entry name" value="P-loop_NTPase"/>
</dbReference>
<dbReference type="SMART" id="SM00490">
    <property type="entry name" value="HELICc"/>
    <property type="match status" value="1"/>
</dbReference>
<evidence type="ECO:0000256" key="11">
    <source>
        <dbReference type="ARBA" id="ARBA00038040"/>
    </source>
</evidence>
<evidence type="ECO:0000313" key="14">
    <source>
        <dbReference type="EMBL" id="CAH1800432.1"/>
    </source>
</evidence>
<dbReference type="Gene3D" id="3.30.40.10">
    <property type="entry name" value="Zinc/RING finger domain, C3HC4 (zinc finger)"/>
    <property type="match status" value="1"/>
</dbReference>
<dbReference type="InterPro" id="IPR001841">
    <property type="entry name" value="Znf_RING"/>
</dbReference>
<dbReference type="SMART" id="SM00487">
    <property type="entry name" value="DEXDc"/>
    <property type="match status" value="1"/>
</dbReference>
<dbReference type="PROSITE" id="PS51194">
    <property type="entry name" value="HELICASE_CTER"/>
    <property type="match status" value="1"/>
</dbReference>
<evidence type="ECO:0000256" key="3">
    <source>
        <dbReference type="ARBA" id="ARBA00022737"/>
    </source>
</evidence>
<dbReference type="PANTHER" id="PTHR18934">
    <property type="entry name" value="ATP-DEPENDENT RNA HELICASE"/>
    <property type="match status" value="1"/>
</dbReference>
<dbReference type="Pfam" id="PF24471">
    <property type="entry name" value="KH_DEAH11"/>
    <property type="match status" value="1"/>
</dbReference>
<feature type="compositionally biased region" description="Basic residues" evidence="13">
    <location>
        <begin position="179"/>
        <end position="191"/>
    </location>
</feature>
<dbReference type="InterPro" id="IPR001650">
    <property type="entry name" value="Helicase_C-like"/>
</dbReference>
<dbReference type="InterPro" id="IPR044066">
    <property type="entry name" value="TRIAD_supradom"/>
</dbReference>